<organism evidence="2 3">
    <name type="scientific">Symbiodinium pilosum</name>
    <name type="common">Dinoflagellate</name>
    <dbReference type="NCBI Taxonomy" id="2952"/>
    <lineage>
        <taxon>Eukaryota</taxon>
        <taxon>Sar</taxon>
        <taxon>Alveolata</taxon>
        <taxon>Dinophyceae</taxon>
        <taxon>Suessiales</taxon>
        <taxon>Symbiodiniaceae</taxon>
        <taxon>Symbiodinium</taxon>
    </lineage>
</organism>
<proteinExistence type="predicted"/>
<reference evidence="2" key="1">
    <citation type="submission" date="2021-02" db="EMBL/GenBank/DDBJ databases">
        <authorList>
            <person name="Dougan E. K."/>
            <person name="Rhodes N."/>
            <person name="Thang M."/>
            <person name="Chan C."/>
        </authorList>
    </citation>
    <scope>NUCLEOTIDE SEQUENCE</scope>
</reference>
<dbReference type="OrthoDB" id="434649at2759"/>
<gene>
    <name evidence="2" type="ORF">SPIL2461_LOCUS16900</name>
</gene>
<dbReference type="AlphaFoldDB" id="A0A812VH38"/>
<comment type="caution">
    <text evidence="2">The sequence shown here is derived from an EMBL/GenBank/DDBJ whole genome shotgun (WGS) entry which is preliminary data.</text>
</comment>
<feature type="signal peptide" evidence="1">
    <location>
        <begin position="1"/>
        <end position="30"/>
    </location>
</feature>
<accession>A0A812VH38</accession>
<keyword evidence="3" id="KW-1185">Reference proteome</keyword>
<sequence length="230" mass="25400">MCGGGRDAHKCFVSRLLFCLRAYVCRLITASQILDACDGSEAVVDILLFWQSWCEHLVSECKVKTWRWSSFQETLREVAGSKHLHRMTEQSPTLGDMIMEGILLTELVGAKNALPLELLLDVCRRLPEERRGELRGALQDLLWHCLAGRGGGLSLLNAVSVAQGETSLPCEPGSQLFDALADHIVKELSGPAAASAVSFFCHCRPSPELQEAVLKKVKGWQALELNVMLR</sequence>
<evidence type="ECO:0000313" key="3">
    <source>
        <dbReference type="Proteomes" id="UP000649617"/>
    </source>
</evidence>
<protein>
    <submittedName>
        <fullName evidence="2">Uncharacterized protein</fullName>
    </submittedName>
</protein>
<evidence type="ECO:0000313" key="2">
    <source>
        <dbReference type="EMBL" id="CAE7639071.1"/>
    </source>
</evidence>
<evidence type="ECO:0000256" key="1">
    <source>
        <dbReference type="SAM" id="SignalP"/>
    </source>
</evidence>
<feature type="chain" id="PRO_5032363015" evidence="1">
    <location>
        <begin position="31"/>
        <end position="230"/>
    </location>
</feature>
<keyword evidence="1" id="KW-0732">Signal</keyword>
<name>A0A812VH38_SYMPI</name>
<dbReference type="EMBL" id="CAJNIZ010042816">
    <property type="protein sequence ID" value="CAE7639071.1"/>
    <property type="molecule type" value="Genomic_DNA"/>
</dbReference>
<dbReference type="Proteomes" id="UP000649617">
    <property type="component" value="Unassembled WGS sequence"/>
</dbReference>